<feature type="compositionally biased region" description="Low complexity" evidence="1">
    <location>
        <begin position="158"/>
        <end position="168"/>
    </location>
</feature>
<dbReference type="Proteomes" id="UP000224634">
    <property type="component" value="Unassembled WGS sequence"/>
</dbReference>
<dbReference type="OrthoDB" id="2530523at2759"/>
<proteinExistence type="predicted"/>
<gene>
    <name evidence="2" type="ORF">AJ80_02399</name>
</gene>
<feature type="region of interest" description="Disordered" evidence="1">
    <location>
        <begin position="1"/>
        <end position="54"/>
    </location>
</feature>
<dbReference type="STRING" id="1447883.A0A2B7YRV9"/>
<protein>
    <recommendedName>
        <fullName evidence="4">Glutamine repeat protein-1</fullName>
    </recommendedName>
</protein>
<name>A0A2B7YRV9_POLH7</name>
<dbReference type="AlphaFoldDB" id="A0A2B7YRV9"/>
<evidence type="ECO:0000313" key="2">
    <source>
        <dbReference type="EMBL" id="PGH23618.1"/>
    </source>
</evidence>
<accession>A0A2B7YRV9</accession>
<evidence type="ECO:0008006" key="4">
    <source>
        <dbReference type="Google" id="ProtNLM"/>
    </source>
</evidence>
<feature type="region of interest" description="Disordered" evidence="1">
    <location>
        <begin position="147"/>
        <end position="173"/>
    </location>
</feature>
<feature type="compositionally biased region" description="Polar residues" evidence="1">
    <location>
        <begin position="315"/>
        <end position="354"/>
    </location>
</feature>
<feature type="compositionally biased region" description="Polar residues" evidence="1">
    <location>
        <begin position="230"/>
        <end position="246"/>
    </location>
</feature>
<feature type="compositionally biased region" description="Low complexity" evidence="1">
    <location>
        <begin position="28"/>
        <end position="51"/>
    </location>
</feature>
<feature type="region of interest" description="Disordered" evidence="1">
    <location>
        <begin position="207"/>
        <end position="256"/>
    </location>
</feature>
<evidence type="ECO:0000256" key="1">
    <source>
        <dbReference type="SAM" id="MobiDB-lite"/>
    </source>
</evidence>
<feature type="compositionally biased region" description="Low complexity" evidence="1">
    <location>
        <begin position="216"/>
        <end position="229"/>
    </location>
</feature>
<organism evidence="2 3">
    <name type="scientific">Polytolypa hystricis (strain UAMH7299)</name>
    <dbReference type="NCBI Taxonomy" id="1447883"/>
    <lineage>
        <taxon>Eukaryota</taxon>
        <taxon>Fungi</taxon>
        <taxon>Dikarya</taxon>
        <taxon>Ascomycota</taxon>
        <taxon>Pezizomycotina</taxon>
        <taxon>Eurotiomycetes</taxon>
        <taxon>Eurotiomycetidae</taxon>
        <taxon>Onygenales</taxon>
        <taxon>Onygenales incertae sedis</taxon>
        <taxon>Polytolypa</taxon>
    </lineage>
</organism>
<evidence type="ECO:0000313" key="3">
    <source>
        <dbReference type="Proteomes" id="UP000224634"/>
    </source>
</evidence>
<feature type="region of interest" description="Disordered" evidence="1">
    <location>
        <begin position="112"/>
        <end position="135"/>
    </location>
</feature>
<reference evidence="2 3" key="1">
    <citation type="submission" date="2017-10" db="EMBL/GenBank/DDBJ databases">
        <title>Comparative genomics in systemic dimorphic fungi from Ajellomycetaceae.</title>
        <authorList>
            <person name="Munoz J.F."/>
            <person name="Mcewen J.G."/>
            <person name="Clay O.K."/>
            <person name="Cuomo C.A."/>
        </authorList>
    </citation>
    <scope>NUCLEOTIDE SEQUENCE [LARGE SCALE GENOMIC DNA]</scope>
    <source>
        <strain evidence="2 3">UAMH7299</strain>
    </source>
</reference>
<sequence length="354" mass="36873">MNQPPPSTFPGLPQQQQQQYPIASSPAGYPIQPPQGQQLQYYPNPGQYPPQTRAPQIHQPVQHAYGSVPLHTGPAGGGAMMMTPGLAHHSPGVAPHQNFSAPPYMHSAAPTTLGPPSHPQSQSHHITAGPQAHPQTMGTVTAQNPLFATPPRMSQPGAQVQPPSQAPFSPQPVIPPQVAAREKARVTVLLDINSALIQEVVNLQAAGKAGMPPTQPGSQQSSPTQETGTASPTSTADFQGAQSQNAGPDGARPANKPSQEFLECMRRLQANLAYLATVADRGKKSGAAAPQAPAILNPPPNVPSINELYAKLNELFSSQSKGGSPATPQRQGTGPQPSPQGNGTPFSNPVEANS</sequence>
<keyword evidence="3" id="KW-1185">Reference proteome</keyword>
<dbReference type="EMBL" id="PDNA01000022">
    <property type="protein sequence ID" value="PGH23618.1"/>
    <property type="molecule type" value="Genomic_DNA"/>
</dbReference>
<comment type="caution">
    <text evidence="2">The sequence shown here is derived from an EMBL/GenBank/DDBJ whole genome shotgun (WGS) entry which is preliminary data.</text>
</comment>
<feature type="region of interest" description="Disordered" evidence="1">
    <location>
        <begin position="314"/>
        <end position="354"/>
    </location>
</feature>